<name>F8LE38_9BACT</name>
<protein>
    <recommendedName>
        <fullName evidence="3">Sec translocon accessory complex subunit YajC</fullName>
    </recommendedName>
</protein>
<evidence type="ECO:0000256" key="5">
    <source>
        <dbReference type="ARBA" id="ARBA00022475"/>
    </source>
</evidence>
<dbReference type="NCBIfam" id="TIGR00739">
    <property type="entry name" value="yajC"/>
    <property type="match status" value="1"/>
</dbReference>
<keyword evidence="5" id="KW-1003">Cell membrane</keyword>
<feature type="signal peptide" evidence="12">
    <location>
        <begin position="1"/>
        <end position="20"/>
    </location>
</feature>
<keyword evidence="7" id="KW-0653">Protein transport</keyword>
<gene>
    <name evidence="13" type="primary">yajC</name>
    <name evidence="13" type="ORF">WCH_CN15460</name>
</gene>
<feature type="chain" id="PRO_5003374239" description="Sec translocon accessory complex subunit YajC" evidence="12">
    <location>
        <begin position="21"/>
        <end position="121"/>
    </location>
</feature>
<proteinExistence type="inferred from homology"/>
<evidence type="ECO:0000256" key="4">
    <source>
        <dbReference type="ARBA" id="ARBA00022448"/>
    </source>
</evidence>
<keyword evidence="12" id="KW-0732">Signal</keyword>
<evidence type="ECO:0000313" key="13">
    <source>
        <dbReference type="EMBL" id="CCB91752.1"/>
    </source>
</evidence>
<organism evidence="13">
    <name type="scientific">Waddlia chondrophila 2032/99</name>
    <dbReference type="NCBI Taxonomy" id="765953"/>
    <lineage>
        <taxon>Bacteria</taxon>
        <taxon>Pseudomonadati</taxon>
        <taxon>Chlamydiota</taxon>
        <taxon>Chlamydiia</taxon>
        <taxon>Parachlamydiales</taxon>
        <taxon>Waddliaceae</taxon>
        <taxon>Waddlia</taxon>
    </lineage>
</organism>
<keyword evidence="8 11" id="KW-1133">Transmembrane helix</keyword>
<feature type="transmembrane region" description="Helical" evidence="11">
    <location>
        <begin position="30"/>
        <end position="49"/>
    </location>
</feature>
<keyword evidence="6 11" id="KW-0812">Transmembrane</keyword>
<accession>F8LE38</accession>
<evidence type="ECO:0000256" key="2">
    <source>
        <dbReference type="ARBA" id="ARBA00006742"/>
    </source>
</evidence>
<dbReference type="EMBL" id="FR872656">
    <property type="protein sequence ID" value="CCB91752.1"/>
    <property type="molecule type" value="Genomic_DNA"/>
</dbReference>
<evidence type="ECO:0000256" key="10">
    <source>
        <dbReference type="ARBA" id="ARBA00023136"/>
    </source>
</evidence>
<evidence type="ECO:0000256" key="12">
    <source>
        <dbReference type="SAM" id="SignalP"/>
    </source>
</evidence>
<dbReference type="AlphaFoldDB" id="F8LE38"/>
<dbReference type="SMART" id="SM01323">
    <property type="entry name" value="YajC"/>
    <property type="match status" value="1"/>
</dbReference>
<evidence type="ECO:0000256" key="3">
    <source>
        <dbReference type="ARBA" id="ARBA00014962"/>
    </source>
</evidence>
<dbReference type="PANTHER" id="PTHR33909">
    <property type="entry name" value="SEC TRANSLOCON ACCESSORY COMPLEX SUBUNIT YAJC"/>
    <property type="match status" value="1"/>
</dbReference>
<reference evidence="13" key="1">
    <citation type="submission" date="2011-05" db="EMBL/GenBank/DDBJ databases">
        <title>Unity in variety -- the pan-genome of the Chlamydiae.</title>
        <authorList>
            <person name="Collingro A."/>
            <person name="Tischler P."/>
            <person name="Weinmaier T."/>
            <person name="Penz T."/>
            <person name="Heinz E."/>
            <person name="Brunham R.C."/>
            <person name="Read T.D."/>
            <person name="Bavoil P.M."/>
            <person name="Sachse K."/>
            <person name="Kahane S."/>
            <person name="Friedman M.G."/>
            <person name="Rattei T."/>
            <person name="Myers G.S.A."/>
            <person name="Horn M."/>
        </authorList>
    </citation>
    <scope>NUCLEOTIDE SEQUENCE</scope>
    <source>
        <strain evidence="13">2032/99</strain>
    </source>
</reference>
<evidence type="ECO:0000256" key="6">
    <source>
        <dbReference type="ARBA" id="ARBA00022692"/>
    </source>
</evidence>
<keyword evidence="10 11" id="KW-0472">Membrane</keyword>
<dbReference type="GO" id="GO:0005886">
    <property type="term" value="C:plasma membrane"/>
    <property type="evidence" value="ECO:0007669"/>
    <property type="project" value="UniProtKB-SubCell"/>
</dbReference>
<evidence type="ECO:0000256" key="11">
    <source>
        <dbReference type="SAM" id="Phobius"/>
    </source>
</evidence>
<keyword evidence="4" id="KW-0813">Transport</keyword>
<dbReference type="PRINTS" id="PR01853">
    <property type="entry name" value="YAJCTRNLCASE"/>
</dbReference>
<dbReference type="PANTHER" id="PTHR33909:SF1">
    <property type="entry name" value="SEC TRANSLOCON ACCESSORY COMPLEX SUBUNIT YAJC"/>
    <property type="match status" value="1"/>
</dbReference>
<dbReference type="InterPro" id="IPR003849">
    <property type="entry name" value="Preprotein_translocase_YajC"/>
</dbReference>
<comment type="subcellular location">
    <subcellularLocation>
        <location evidence="1">Cell membrane</location>
        <topology evidence="1">Single-pass membrane protein</topology>
    </subcellularLocation>
</comment>
<evidence type="ECO:0000256" key="1">
    <source>
        <dbReference type="ARBA" id="ARBA00004162"/>
    </source>
</evidence>
<dbReference type="GO" id="GO:0015031">
    <property type="term" value="P:protein transport"/>
    <property type="evidence" value="ECO:0007669"/>
    <property type="project" value="UniProtKB-KW"/>
</dbReference>
<evidence type="ECO:0000256" key="9">
    <source>
        <dbReference type="ARBA" id="ARBA00023010"/>
    </source>
</evidence>
<comment type="similarity">
    <text evidence="2">Belongs to the YajC family.</text>
</comment>
<sequence>MKTLTLTAFLTVLTSSALFAQDGGTRPEPGMLQPIMMIAIAMAFFYFILWRPEQKRRKALEEQRSSLKKGDKVTVMGIIGHIDRDQGDTVILKMIDGNKIEVLKGAITDVVSASESENQKE</sequence>
<evidence type="ECO:0000256" key="8">
    <source>
        <dbReference type="ARBA" id="ARBA00022989"/>
    </source>
</evidence>
<keyword evidence="9" id="KW-0811">Translocation</keyword>
<evidence type="ECO:0000256" key="7">
    <source>
        <dbReference type="ARBA" id="ARBA00022927"/>
    </source>
</evidence>
<dbReference type="Pfam" id="PF02699">
    <property type="entry name" value="YajC"/>
    <property type="match status" value="1"/>
</dbReference>